<dbReference type="SUPFAM" id="SSF56801">
    <property type="entry name" value="Acetyl-CoA synthetase-like"/>
    <property type="match status" value="1"/>
</dbReference>
<dbReference type="Gene3D" id="3.30.300.30">
    <property type="match status" value="1"/>
</dbReference>
<evidence type="ECO:0000256" key="3">
    <source>
        <dbReference type="ARBA" id="ARBA00023098"/>
    </source>
</evidence>
<comment type="catalytic activity">
    <reaction evidence="4">
        <text>a long-chain fatty acid + ATP + CoA = a long-chain fatty acyl-CoA + AMP + diphosphate</text>
        <dbReference type="Rhea" id="RHEA:15421"/>
        <dbReference type="ChEBI" id="CHEBI:30616"/>
        <dbReference type="ChEBI" id="CHEBI:33019"/>
        <dbReference type="ChEBI" id="CHEBI:57287"/>
        <dbReference type="ChEBI" id="CHEBI:57560"/>
        <dbReference type="ChEBI" id="CHEBI:83139"/>
        <dbReference type="ChEBI" id="CHEBI:456215"/>
        <dbReference type="EC" id="6.2.1.3"/>
    </reaction>
    <physiologicalReaction direction="left-to-right" evidence="4">
        <dbReference type="Rhea" id="RHEA:15422"/>
    </physiologicalReaction>
</comment>
<dbReference type="AlphaFoldDB" id="A0A6J7NCZ7"/>
<sequence>MVAPTNEQLASEVEGTTFATLVLDAVREVGPKVALGTIGESSVQYTYSQYADRVARIAAGLQARGLKRGERVVLMFRNIPEFHFIDTAITFCGATPISIYNSSSPEQIAYLAGHCEARLAIVEDEGFVASVREASASLPRLRGIGVLRGEADFRVDELLGHEPIDLDEAASNVHPTDLATVIYTSGTTGPPKGVMITQRNLAYTVAMMKHAGLEVDPQFLGSRIISYLPMAHIAERLTTHYGGISGRHEVTCLDDMAQLAPTMRAVRPNVMLGVPRVWEKLQAGLLAALSADPATLEQFEKGMATAMPIALAKTLGRASDADLATLAFLDEMGFAPLRGLLGLDELRVAVSSAAPIAPELVTWFRALGVPLSELYGMSETSGPMTWNGVRPRPGTVGHAIAGCEVRLAVDGEILCRGGNIFAGYLKDPTKTAEVLDADGWLHSGDIGQFDADGYLRVVDRKKELVITAGGKNISPANLEARLKLIPLVGQACAIGDGKPFMSALLVLDPDQARAFAVREGLADSSLDSLAKNEKIAAMVADGMPEAMSEFNHAEQVKRWVILGVDWLADSDELTPTSKLKRRNIATKYAAEIASMYS</sequence>
<keyword evidence="3" id="KW-0443">Lipid metabolism</keyword>
<dbReference type="InterPro" id="IPR045851">
    <property type="entry name" value="AMP-bd_C_sf"/>
</dbReference>
<name>A0A6J7NCZ7_9ZZZZ</name>
<dbReference type="GO" id="GO:0004467">
    <property type="term" value="F:long-chain fatty acid-CoA ligase activity"/>
    <property type="evidence" value="ECO:0007669"/>
    <property type="project" value="UniProtKB-EC"/>
</dbReference>
<dbReference type="PANTHER" id="PTHR43272">
    <property type="entry name" value="LONG-CHAIN-FATTY-ACID--COA LIGASE"/>
    <property type="match status" value="1"/>
</dbReference>
<dbReference type="InterPro" id="IPR020845">
    <property type="entry name" value="AMP-binding_CS"/>
</dbReference>
<dbReference type="GO" id="GO:0005783">
    <property type="term" value="C:endoplasmic reticulum"/>
    <property type="evidence" value="ECO:0007669"/>
    <property type="project" value="TreeGrafter"/>
</dbReference>
<dbReference type="InterPro" id="IPR000873">
    <property type="entry name" value="AMP-dep_synth/lig_dom"/>
</dbReference>
<reference evidence="6" key="1">
    <citation type="submission" date="2020-05" db="EMBL/GenBank/DDBJ databases">
        <authorList>
            <person name="Chiriac C."/>
            <person name="Salcher M."/>
            <person name="Ghai R."/>
            <person name="Kavagutti S V."/>
        </authorList>
    </citation>
    <scope>NUCLEOTIDE SEQUENCE</scope>
</reference>
<evidence type="ECO:0000256" key="4">
    <source>
        <dbReference type="ARBA" id="ARBA00024484"/>
    </source>
</evidence>
<keyword evidence="1" id="KW-0436">Ligase</keyword>
<dbReference type="Gene3D" id="3.40.50.12780">
    <property type="entry name" value="N-terminal domain of ligase-like"/>
    <property type="match status" value="1"/>
</dbReference>
<evidence type="ECO:0000256" key="1">
    <source>
        <dbReference type="ARBA" id="ARBA00022598"/>
    </source>
</evidence>
<protein>
    <submittedName>
        <fullName evidence="6">Unannotated protein</fullName>
    </submittedName>
</protein>
<gene>
    <name evidence="6" type="ORF">UFOPK3967_00963</name>
</gene>
<feature type="domain" description="AMP-dependent synthetase/ligase" evidence="5">
    <location>
        <begin position="32"/>
        <end position="425"/>
    </location>
</feature>
<keyword evidence="2" id="KW-0276">Fatty acid metabolism</keyword>
<dbReference type="PROSITE" id="PS00455">
    <property type="entry name" value="AMP_BINDING"/>
    <property type="match status" value="1"/>
</dbReference>
<evidence type="ECO:0000313" key="6">
    <source>
        <dbReference type="EMBL" id="CAB4990358.1"/>
    </source>
</evidence>
<evidence type="ECO:0000259" key="5">
    <source>
        <dbReference type="Pfam" id="PF00501"/>
    </source>
</evidence>
<dbReference type="Pfam" id="PF23562">
    <property type="entry name" value="AMP-binding_C_3"/>
    <property type="match status" value="1"/>
</dbReference>
<dbReference type="EMBL" id="CAFBOS010000045">
    <property type="protein sequence ID" value="CAB4990358.1"/>
    <property type="molecule type" value="Genomic_DNA"/>
</dbReference>
<dbReference type="GO" id="GO:0016020">
    <property type="term" value="C:membrane"/>
    <property type="evidence" value="ECO:0007669"/>
    <property type="project" value="TreeGrafter"/>
</dbReference>
<organism evidence="6">
    <name type="scientific">freshwater metagenome</name>
    <dbReference type="NCBI Taxonomy" id="449393"/>
    <lineage>
        <taxon>unclassified sequences</taxon>
        <taxon>metagenomes</taxon>
        <taxon>ecological metagenomes</taxon>
    </lineage>
</organism>
<dbReference type="InterPro" id="IPR042099">
    <property type="entry name" value="ANL_N_sf"/>
</dbReference>
<dbReference type="PANTHER" id="PTHR43272:SF32">
    <property type="entry name" value="AMP-DEPENDENT SYNTHETASE_LIGASE DOMAIN-CONTAINING PROTEIN"/>
    <property type="match status" value="1"/>
</dbReference>
<dbReference type="CDD" id="cd05907">
    <property type="entry name" value="VL_LC_FACS_like"/>
    <property type="match status" value="1"/>
</dbReference>
<accession>A0A6J7NCZ7</accession>
<dbReference type="Pfam" id="PF00501">
    <property type="entry name" value="AMP-binding"/>
    <property type="match status" value="1"/>
</dbReference>
<evidence type="ECO:0000256" key="2">
    <source>
        <dbReference type="ARBA" id="ARBA00022832"/>
    </source>
</evidence>
<proteinExistence type="predicted"/>